<dbReference type="EMBL" id="AFRT01000672">
    <property type="protein sequence ID" value="ELU42958.1"/>
    <property type="molecule type" value="Genomic_DNA"/>
</dbReference>
<evidence type="ECO:0000313" key="1">
    <source>
        <dbReference type="EMBL" id="ELU42958.1"/>
    </source>
</evidence>
<comment type="caution">
    <text evidence="1">The sequence shown here is derived from an EMBL/GenBank/DDBJ whole genome shotgun (WGS) entry which is preliminary data.</text>
</comment>
<reference evidence="1 2" key="1">
    <citation type="journal article" date="2013" name="Nat. Commun.">
        <title>The evolution and pathogenic mechanisms of the rice sheath blight pathogen.</title>
        <authorList>
            <person name="Zheng A."/>
            <person name="Lin R."/>
            <person name="Xu L."/>
            <person name="Qin P."/>
            <person name="Tang C."/>
            <person name="Ai P."/>
            <person name="Zhang D."/>
            <person name="Liu Y."/>
            <person name="Sun Z."/>
            <person name="Feng H."/>
            <person name="Wang Y."/>
            <person name="Chen Y."/>
            <person name="Liang X."/>
            <person name="Fu R."/>
            <person name="Li Q."/>
            <person name="Zhang J."/>
            <person name="Yu X."/>
            <person name="Xie Z."/>
            <person name="Ding L."/>
            <person name="Guan P."/>
            <person name="Tang J."/>
            <person name="Liang Y."/>
            <person name="Wang S."/>
            <person name="Deng Q."/>
            <person name="Li S."/>
            <person name="Zhu J."/>
            <person name="Wang L."/>
            <person name="Liu H."/>
            <person name="Li P."/>
        </authorList>
    </citation>
    <scope>NUCLEOTIDE SEQUENCE [LARGE SCALE GENOMIC DNA]</scope>
    <source>
        <strain evidence="2">AG-1 IA</strain>
    </source>
</reference>
<evidence type="ECO:0000313" key="2">
    <source>
        <dbReference type="Proteomes" id="UP000011668"/>
    </source>
</evidence>
<name>L8X1R7_THACA</name>
<dbReference type="Proteomes" id="UP000011668">
    <property type="component" value="Unassembled WGS sequence"/>
</dbReference>
<keyword evidence="2" id="KW-1185">Reference proteome</keyword>
<accession>L8X1R7</accession>
<gene>
    <name evidence="1" type="ORF">AG1IA_03016</name>
</gene>
<proteinExistence type="predicted"/>
<organism evidence="1 2">
    <name type="scientific">Thanatephorus cucumeris (strain AG1-IA)</name>
    <name type="common">Rice sheath blight fungus</name>
    <name type="synonym">Rhizoctonia solani</name>
    <dbReference type="NCBI Taxonomy" id="983506"/>
    <lineage>
        <taxon>Eukaryota</taxon>
        <taxon>Fungi</taxon>
        <taxon>Dikarya</taxon>
        <taxon>Basidiomycota</taxon>
        <taxon>Agaricomycotina</taxon>
        <taxon>Agaricomycetes</taxon>
        <taxon>Cantharellales</taxon>
        <taxon>Ceratobasidiaceae</taxon>
        <taxon>Rhizoctonia</taxon>
        <taxon>Rhizoctonia solani AG-1</taxon>
    </lineage>
</organism>
<dbReference type="AlphaFoldDB" id="L8X1R7"/>
<protein>
    <submittedName>
        <fullName evidence="1">Uncharacterized protein</fullName>
    </submittedName>
</protein>
<sequence>MHDNTYSDFCRRGLSSKSLRGCHSNTFLPRRLLTENLAASTAPIEWGFTKI</sequence>
<dbReference type="HOGENOM" id="CLU_3108078_0_0_1"/>